<sequence length="301" mass="34224">MNEGVISSSIFCTPDNLQQLLDLLKSVTPTSEFPVLPVSGLVSDNIGSSTLGTLGAITSPLPVARFSGSMSSNLSPVPQEVKKTRRPKKAISPLELGGTPDFQTMKELFSYRSFRTKYHKSMIIAPPVLFGSREYIQRWVEACERARTSPIYHDEKIVCRTSLFDPKRLDAIPQKVVNPVDAAMMYKQWRLEDNVHIDEAKKEWKELSKDFDFYKEWAKRASDLFTEHVKQKEAGYIVVMDTDVVLVKKQEKKIVLLSERFRETNRSNGAKTDCRKRTKRLPSVLLPPGIPFSAVPLYPWN</sequence>
<dbReference type="KEGG" id="cbr:CBG_07821"/>
<keyword evidence="2" id="KW-1185">Reference proteome</keyword>
<dbReference type="CTD" id="8573864"/>
<evidence type="ECO:0000313" key="1">
    <source>
        <dbReference type="EMBL" id="CAP27780.2"/>
    </source>
</evidence>
<dbReference type="eggNOG" id="ENOG502T3F3">
    <property type="taxonomic scope" value="Eukaryota"/>
</dbReference>
<accession>A8X581</accession>
<reference evidence="1 2" key="1">
    <citation type="journal article" date="2003" name="PLoS Biol.">
        <title>The genome sequence of Caenorhabditis briggsae: a platform for comparative genomics.</title>
        <authorList>
            <person name="Stein L.D."/>
            <person name="Bao Z."/>
            <person name="Blasiar D."/>
            <person name="Blumenthal T."/>
            <person name="Brent M.R."/>
            <person name="Chen N."/>
            <person name="Chinwalla A."/>
            <person name="Clarke L."/>
            <person name="Clee C."/>
            <person name="Coghlan A."/>
            <person name="Coulson A."/>
            <person name="D'Eustachio P."/>
            <person name="Fitch D.H."/>
            <person name="Fulton L.A."/>
            <person name="Fulton R.E."/>
            <person name="Griffiths-Jones S."/>
            <person name="Harris T.W."/>
            <person name="Hillier L.W."/>
            <person name="Kamath R."/>
            <person name="Kuwabara P.E."/>
            <person name="Mardis E.R."/>
            <person name="Marra M.A."/>
            <person name="Miner T.L."/>
            <person name="Minx P."/>
            <person name="Mullikin J.C."/>
            <person name="Plumb R.W."/>
            <person name="Rogers J."/>
            <person name="Schein J.E."/>
            <person name="Sohrmann M."/>
            <person name="Spieth J."/>
            <person name="Stajich J.E."/>
            <person name="Wei C."/>
            <person name="Willey D."/>
            <person name="Wilson R.K."/>
            <person name="Durbin R."/>
            <person name="Waterston R.H."/>
        </authorList>
    </citation>
    <scope>NUCLEOTIDE SEQUENCE [LARGE SCALE GENOMIC DNA]</scope>
    <source>
        <strain evidence="1 2">AF16</strain>
    </source>
</reference>
<dbReference type="AlphaFoldDB" id="A8X581"/>
<gene>
    <name evidence="1" type="ORF">CBG07821</name>
    <name evidence="1" type="ORF">CBG_07821</name>
</gene>
<protein>
    <submittedName>
        <fullName evidence="1">Protein CBG07821</fullName>
    </submittedName>
</protein>
<name>A8X581_CAEBR</name>
<dbReference type="HOGENOM" id="CLU_925109_0_0_1"/>
<dbReference type="GeneID" id="8573864"/>
<dbReference type="Proteomes" id="UP000008549">
    <property type="component" value="Unassembled WGS sequence"/>
</dbReference>
<reference evidence="1 2" key="2">
    <citation type="journal article" date="2011" name="PLoS Genet.">
        <title>Caenorhabditis briggsae recombinant inbred line genotypes reveal inter-strain incompatibility and the evolution of recombination.</title>
        <authorList>
            <person name="Ross J.A."/>
            <person name="Koboldt D.C."/>
            <person name="Staisch J.E."/>
            <person name="Chamberlin H.M."/>
            <person name="Gupta B.P."/>
            <person name="Miller R.D."/>
            <person name="Baird S.E."/>
            <person name="Haag E.S."/>
        </authorList>
    </citation>
    <scope>NUCLEOTIDE SEQUENCE [LARGE SCALE GENOMIC DNA]</scope>
    <source>
        <strain evidence="1 2">AF16</strain>
    </source>
</reference>
<proteinExistence type="predicted"/>
<organism evidence="1 2">
    <name type="scientific">Caenorhabditis briggsae</name>
    <dbReference type="NCBI Taxonomy" id="6238"/>
    <lineage>
        <taxon>Eukaryota</taxon>
        <taxon>Metazoa</taxon>
        <taxon>Ecdysozoa</taxon>
        <taxon>Nematoda</taxon>
        <taxon>Chromadorea</taxon>
        <taxon>Rhabditida</taxon>
        <taxon>Rhabditina</taxon>
        <taxon>Rhabditomorpha</taxon>
        <taxon>Rhabditoidea</taxon>
        <taxon>Rhabditidae</taxon>
        <taxon>Peloderinae</taxon>
        <taxon>Caenorhabditis</taxon>
    </lineage>
</organism>
<dbReference type="EMBL" id="HE600965">
    <property type="protein sequence ID" value="CAP27780.2"/>
    <property type="molecule type" value="Genomic_DNA"/>
</dbReference>
<evidence type="ECO:0000313" key="2">
    <source>
        <dbReference type="Proteomes" id="UP000008549"/>
    </source>
</evidence>
<dbReference type="RefSeq" id="XP_045093585.1">
    <property type="nucleotide sequence ID" value="XM_045242967.1"/>
</dbReference>
<dbReference type="InParanoid" id="A8X581"/>